<dbReference type="NCBIfam" id="TIGR01682">
    <property type="entry name" value="moaD"/>
    <property type="match status" value="1"/>
</dbReference>
<dbReference type="AlphaFoldDB" id="A0A1G6DHB1"/>
<evidence type="ECO:0000313" key="2">
    <source>
        <dbReference type="Proteomes" id="UP000199071"/>
    </source>
</evidence>
<accession>A0A1G6DHB1</accession>
<dbReference type="Proteomes" id="UP000199071">
    <property type="component" value="Unassembled WGS sequence"/>
</dbReference>
<name>A0A1G6DHB1_9HYPH</name>
<proteinExistence type="predicted"/>
<sequence>MKLVYFAWVRERIGVPEEDVALPEGVATVGALLDWLRTRGEQYEYALAEPSLIRVAVDHVHVASDTPLGEAREVALFPPMTGG</sequence>
<gene>
    <name evidence="1" type="ORF">SAMN02982931_03395</name>
</gene>
<evidence type="ECO:0000313" key="1">
    <source>
        <dbReference type="EMBL" id="SDB44528.1"/>
    </source>
</evidence>
<dbReference type="InterPro" id="IPR016155">
    <property type="entry name" value="Mopterin_synth/thiamin_S_b"/>
</dbReference>
<dbReference type="OrthoDB" id="9800712at2"/>
<dbReference type="SUPFAM" id="SSF54285">
    <property type="entry name" value="MoaD/ThiS"/>
    <property type="match status" value="1"/>
</dbReference>
<dbReference type="CDD" id="cd00754">
    <property type="entry name" value="Ubl_MoaD"/>
    <property type="match status" value="1"/>
</dbReference>
<protein>
    <submittedName>
        <fullName evidence="1">Molybdopterin synthase sulfur carrier subunit</fullName>
    </submittedName>
</protein>
<reference evidence="1 2" key="1">
    <citation type="submission" date="2016-10" db="EMBL/GenBank/DDBJ databases">
        <authorList>
            <person name="de Groot N.N."/>
        </authorList>
    </citation>
    <scope>NUCLEOTIDE SEQUENCE [LARGE SCALE GENOMIC DNA]</scope>
    <source>
        <strain evidence="1 2">ATCC 35022</strain>
    </source>
</reference>
<keyword evidence="2" id="KW-1185">Reference proteome</keyword>
<dbReference type="InterPro" id="IPR012675">
    <property type="entry name" value="Beta-grasp_dom_sf"/>
</dbReference>
<dbReference type="Gene3D" id="3.10.20.30">
    <property type="match status" value="1"/>
</dbReference>
<dbReference type="InterPro" id="IPR003749">
    <property type="entry name" value="ThiS/MoaD-like"/>
</dbReference>
<dbReference type="RefSeq" id="WP_090878095.1">
    <property type="nucleotide sequence ID" value="NZ_FMXQ01000007.1"/>
</dbReference>
<organism evidence="1 2">
    <name type="scientific">Bauldia litoralis</name>
    <dbReference type="NCBI Taxonomy" id="665467"/>
    <lineage>
        <taxon>Bacteria</taxon>
        <taxon>Pseudomonadati</taxon>
        <taxon>Pseudomonadota</taxon>
        <taxon>Alphaproteobacteria</taxon>
        <taxon>Hyphomicrobiales</taxon>
        <taxon>Kaistiaceae</taxon>
        <taxon>Bauldia</taxon>
    </lineage>
</organism>
<dbReference type="EMBL" id="FMXQ01000007">
    <property type="protein sequence ID" value="SDB44528.1"/>
    <property type="molecule type" value="Genomic_DNA"/>
</dbReference>
<dbReference type="STRING" id="665467.SAMN02982931_03395"/>
<dbReference type="Pfam" id="PF02597">
    <property type="entry name" value="ThiS"/>
    <property type="match status" value="1"/>
</dbReference>